<sequence length="129" mass="14733">MAQFICNNHFSISPSFLLFLVDSNSSYNFSLKETLNNGKHLIKGIPWAGKGFITKLEISIDGGITWLNAMLESAKNAGYGWQSWSYEWTLLDKGEYKIMTKATDSYDRTQPTLPFWNRKGYGYNAIDEI</sequence>
<dbReference type="EMBL" id="JBBMEW010000051">
    <property type="protein sequence ID" value="MEQ2529721.1"/>
    <property type="molecule type" value="Genomic_DNA"/>
</dbReference>
<evidence type="ECO:0000313" key="2">
    <source>
        <dbReference type="Proteomes" id="UP001439875"/>
    </source>
</evidence>
<organism evidence="1 2">
    <name type="scientific">Robertmurraya yapensis</name>
    <name type="common">ex Hitch et al 2024</name>
    <dbReference type="NCBI Taxonomy" id="3133160"/>
    <lineage>
        <taxon>Bacteria</taxon>
        <taxon>Bacillati</taxon>
        <taxon>Bacillota</taxon>
        <taxon>Bacilli</taxon>
        <taxon>Bacillales</taxon>
        <taxon>Bacillaceae</taxon>
        <taxon>Robertmurraya</taxon>
    </lineage>
</organism>
<reference evidence="1" key="1">
    <citation type="submission" date="2024-03" db="EMBL/GenBank/DDBJ databases">
        <title>Human intestinal bacterial collection.</title>
        <authorList>
            <person name="Pauvert C."/>
            <person name="Hitch T.C.A."/>
            <person name="Clavel T."/>
        </authorList>
    </citation>
    <scope>NUCLEOTIDE SEQUENCE</scope>
    <source>
        <strain evidence="1">CLA-AA-H227</strain>
    </source>
</reference>
<protein>
    <submittedName>
        <fullName evidence="1">Uncharacterized protein</fullName>
    </submittedName>
</protein>
<name>A0ACC6SI38_9BACI</name>
<gene>
    <name evidence="1" type="ORF">WMO40_23935</name>
</gene>
<keyword evidence="2" id="KW-1185">Reference proteome</keyword>
<accession>A0ACC6SI38</accession>
<proteinExistence type="predicted"/>
<dbReference type="Proteomes" id="UP001439875">
    <property type="component" value="Unassembled WGS sequence"/>
</dbReference>
<comment type="caution">
    <text evidence="1">The sequence shown here is derived from an EMBL/GenBank/DDBJ whole genome shotgun (WGS) entry which is preliminary data.</text>
</comment>
<evidence type="ECO:0000313" key="1">
    <source>
        <dbReference type="EMBL" id="MEQ2529721.1"/>
    </source>
</evidence>